<dbReference type="EMBL" id="AP018216">
    <property type="protein sequence ID" value="BAY69556.1"/>
    <property type="molecule type" value="Genomic_DNA"/>
</dbReference>
<dbReference type="Proteomes" id="UP000217507">
    <property type="component" value="Chromosome"/>
</dbReference>
<evidence type="ECO:0000313" key="2">
    <source>
        <dbReference type="Proteomes" id="UP000217507"/>
    </source>
</evidence>
<organism evidence="1 2">
    <name type="scientific">Trichormus variabilis NIES-23</name>
    <dbReference type="NCBI Taxonomy" id="1973479"/>
    <lineage>
        <taxon>Bacteria</taxon>
        <taxon>Bacillati</taxon>
        <taxon>Cyanobacteriota</taxon>
        <taxon>Cyanophyceae</taxon>
        <taxon>Nostocales</taxon>
        <taxon>Nostocaceae</taxon>
        <taxon>Trichormus</taxon>
    </lineage>
</organism>
<accession>A0A1Z4KKQ6</accession>
<dbReference type="AlphaFoldDB" id="A0A1Z4KKQ6"/>
<reference evidence="1 2" key="1">
    <citation type="submission" date="2017-06" db="EMBL/GenBank/DDBJ databases">
        <title>Genome sequencing of cyanobaciteial culture collection at National Institute for Environmental Studies (NIES).</title>
        <authorList>
            <person name="Hirose Y."/>
            <person name="Shimura Y."/>
            <person name="Fujisawa T."/>
            <person name="Nakamura Y."/>
            <person name="Kawachi M."/>
        </authorList>
    </citation>
    <scope>NUCLEOTIDE SEQUENCE [LARGE SCALE GENOMIC DNA]</scope>
    <source>
        <strain evidence="1 2">NIES-23</strain>
    </source>
</reference>
<evidence type="ECO:0000313" key="1">
    <source>
        <dbReference type="EMBL" id="BAY69556.1"/>
    </source>
</evidence>
<gene>
    <name evidence="1" type="ORF">NIES23_23500</name>
</gene>
<sequence length="67" mass="7488">MARSNDKAVAVTGMALLLAMAAQMIFIYTHLVSYWMEINTALKSDLSNELIICLVGGFRCNCQYVLR</sequence>
<proteinExistence type="predicted"/>
<protein>
    <submittedName>
        <fullName evidence="1">Uncharacterized protein</fullName>
    </submittedName>
</protein>
<name>A0A1Z4KKQ6_ANAVA</name>